<reference evidence="6" key="1">
    <citation type="submission" date="2019-03" db="UniProtKB">
        <authorList>
            <consortium name="Ensembl"/>
        </authorList>
    </citation>
    <scope>IDENTIFICATION</scope>
</reference>
<dbReference type="GO" id="GO:0031508">
    <property type="term" value="P:pericentric heterochromatin formation"/>
    <property type="evidence" value="ECO:0007669"/>
    <property type="project" value="TreeGrafter"/>
</dbReference>
<evidence type="ECO:0000256" key="2">
    <source>
        <dbReference type="ARBA" id="ARBA00022723"/>
    </source>
</evidence>
<dbReference type="GO" id="GO:0000776">
    <property type="term" value="C:kinetochore"/>
    <property type="evidence" value="ECO:0007669"/>
    <property type="project" value="TreeGrafter"/>
</dbReference>
<dbReference type="AlphaFoldDB" id="A0A452TM87"/>
<protein>
    <submittedName>
        <fullName evidence="6">Centromere protein V</fullName>
    </submittedName>
</protein>
<dbReference type="GO" id="GO:0033044">
    <property type="term" value="P:regulation of chromosome organization"/>
    <property type="evidence" value="ECO:0007669"/>
    <property type="project" value="TreeGrafter"/>
</dbReference>
<accession>A0A452TM87</accession>
<dbReference type="GO" id="GO:0032467">
    <property type="term" value="P:positive regulation of cytokinesis"/>
    <property type="evidence" value="ECO:0007669"/>
    <property type="project" value="TreeGrafter"/>
</dbReference>
<evidence type="ECO:0000256" key="1">
    <source>
        <dbReference type="ARBA" id="ARBA00005495"/>
    </source>
</evidence>
<keyword evidence="2" id="KW-0479">Metal-binding</keyword>
<dbReference type="Ensembl" id="ENSUMAT00000010920.1">
    <property type="protein sequence ID" value="ENSUMAP00000009135.1"/>
    <property type="gene ID" value="ENSUMAG00000006924.1"/>
</dbReference>
<dbReference type="GO" id="GO:0046872">
    <property type="term" value="F:metal ion binding"/>
    <property type="evidence" value="ECO:0007669"/>
    <property type="project" value="UniProtKB-KW"/>
</dbReference>
<dbReference type="GeneTree" id="ENSGT00390000003183"/>
<dbReference type="GO" id="GO:0016846">
    <property type="term" value="F:carbon-sulfur lyase activity"/>
    <property type="evidence" value="ECO:0007669"/>
    <property type="project" value="InterPro"/>
</dbReference>
<comment type="similarity">
    <text evidence="1">Belongs to the Gfa family.</text>
</comment>
<feature type="domain" description="CENP-V/GFA" evidence="5">
    <location>
        <begin position="80"/>
        <end position="201"/>
    </location>
</feature>
<evidence type="ECO:0000259" key="5">
    <source>
        <dbReference type="PROSITE" id="PS51891"/>
    </source>
</evidence>
<dbReference type="InterPro" id="IPR011057">
    <property type="entry name" value="Mss4-like_sf"/>
</dbReference>
<dbReference type="GO" id="GO:0051233">
    <property type="term" value="C:spindle midzone"/>
    <property type="evidence" value="ECO:0007669"/>
    <property type="project" value="TreeGrafter"/>
</dbReference>
<dbReference type="PROSITE" id="PS51891">
    <property type="entry name" value="CENP_V_GFA"/>
    <property type="match status" value="1"/>
</dbReference>
<dbReference type="GO" id="GO:0005634">
    <property type="term" value="C:nucleus"/>
    <property type="evidence" value="ECO:0007669"/>
    <property type="project" value="TreeGrafter"/>
</dbReference>
<proteinExistence type="inferred from homology"/>
<name>A0A452TM87_URSMA</name>
<dbReference type="PANTHER" id="PTHR28620:SF4">
    <property type="entry name" value="CENTROMERE PROTEIN V"/>
    <property type="match status" value="1"/>
</dbReference>
<dbReference type="InterPro" id="IPR006913">
    <property type="entry name" value="CENP-V/GFA"/>
</dbReference>
<keyword evidence="3" id="KW-0862">Zinc</keyword>
<dbReference type="Gene3D" id="2.170.150.70">
    <property type="match status" value="1"/>
</dbReference>
<gene>
    <name evidence="6" type="primary">CENPV</name>
</gene>
<evidence type="ECO:0000313" key="6">
    <source>
        <dbReference type="Ensembl" id="ENSUMAP00000009135"/>
    </source>
</evidence>
<evidence type="ECO:0000256" key="3">
    <source>
        <dbReference type="ARBA" id="ARBA00022833"/>
    </source>
</evidence>
<feature type="region of interest" description="Disordered" evidence="4">
    <location>
        <begin position="1"/>
        <end position="39"/>
    </location>
</feature>
<evidence type="ECO:0000256" key="4">
    <source>
        <dbReference type="SAM" id="MobiDB-lite"/>
    </source>
</evidence>
<sequence>IQGCPLTPQVRKVGRSPLDSEATEAPPQRIPGPGETHGGLPLWSGSLRSLGLGRPAYLRLQLQHLQEEAEQTLHRPGFSLQAPEGLGGRHFHFHSGHGQDALSCRGAGTAGGRVVPRALDREKPRAAVLWTDGALGSGAESITTYTFNTHKAQHTFCKRCGVQSFYTPRSNPGGFGIAPHCLDEGTVRSVVIEEFNGTDWEKAMKEHKTIKNMSKE</sequence>
<dbReference type="InterPro" id="IPR052355">
    <property type="entry name" value="CENP-V-like"/>
</dbReference>
<dbReference type="PANTHER" id="PTHR28620">
    <property type="entry name" value="CENTROMERE PROTEIN V"/>
    <property type="match status" value="1"/>
</dbReference>
<dbReference type="SUPFAM" id="SSF51316">
    <property type="entry name" value="Mss4-like"/>
    <property type="match status" value="1"/>
</dbReference>
<organism evidence="6">
    <name type="scientific">Ursus maritimus</name>
    <name type="common">Polar bear</name>
    <name type="synonym">Thalarctos maritimus</name>
    <dbReference type="NCBI Taxonomy" id="29073"/>
    <lineage>
        <taxon>Eukaryota</taxon>
        <taxon>Metazoa</taxon>
        <taxon>Chordata</taxon>
        <taxon>Craniata</taxon>
        <taxon>Vertebrata</taxon>
        <taxon>Euteleostomi</taxon>
        <taxon>Mammalia</taxon>
        <taxon>Eutheria</taxon>
        <taxon>Laurasiatheria</taxon>
        <taxon>Carnivora</taxon>
        <taxon>Caniformia</taxon>
        <taxon>Ursidae</taxon>
        <taxon>Ursus</taxon>
    </lineage>
</organism>